<evidence type="ECO:0000256" key="9">
    <source>
        <dbReference type="SAM" id="Phobius"/>
    </source>
</evidence>
<feature type="transmembrane region" description="Helical" evidence="9">
    <location>
        <begin position="530"/>
        <end position="551"/>
    </location>
</feature>
<dbReference type="PANTHER" id="PTHR23344:SF13">
    <property type="entry name" value="GLYCEROPHOSPHODIESTER PHOSPHODIESTERASE DOMAIN-CONTAINING PROTEIN 4"/>
    <property type="match status" value="1"/>
</dbReference>
<evidence type="ECO:0000256" key="4">
    <source>
        <dbReference type="ARBA" id="ARBA00022801"/>
    </source>
</evidence>
<feature type="transmembrane region" description="Helical" evidence="9">
    <location>
        <begin position="171"/>
        <end position="191"/>
    </location>
</feature>
<accession>A0A5F8H4H9</accession>
<keyword evidence="5 9" id="KW-1133">Transmembrane helix</keyword>
<feature type="transmembrane region" description="Helical" evidence="9">
    <location>
        <begin position="258"/>
        <end position="281"/>
    </location>
</feature>
<dbReference type="PROSITE" id="PS51704">
    <property type="entry name" value="GP_PDE"/>
    <property type="match status" value="1"/>
</dbReference>
<evidence type="ECO:0000259" key="10">
    <source>
        <dbReference type="PROSITE" id="PS51704"/>
    </source>
</evidence>
<reference evidence="11" key="3">
    <citation type="submission" date="2025-09" db="UniProtKB">
        <authorList>
            <consortium name="Ensembl"/>
        </authorList>
    </citation>
    <scope>IDENTIFICATION</scope>
</reference>
<evidence type="ECO:0000256" key="5">
    <source>
        <dbReference type="ARBA" id="ARBA00022989"/>
    </source>
</evidence>
<dbReference type="PANTHER" id="PTHR23344">
    <property type="entry name" value="GLYCEROPHOSPHORYL DIESTER PHOSPHODIESTERASE"/>
    <property type="match status" value="1"/>
</dbReference>
<dbReference type="FunCoup" id="A0A5F8H4H9">
    <property type="interactions" value="31"/>
</dbReference>
<feature type="transmembrane region" description="Helical" evidence="9">
    <location>
        <begin position="128"/>
        <end position="159"/>
    </location>
</feature>
<sequence>MSKPNDKKTMIKLCPETPLLSLPNENNSFNPALLNMSKIKVVKKELQHRYRRHRILAFLQGLYSCHWKRYQWREIEIGACCCLRGEQIFFTFLLLTFCISFVFLYMWLEAKNDYGGFDAFVFQFTKQWFYWSFFLVIIASIMFTYVLLLMMIGLCLLTEGQQPHLHWSNKIGILLVLSICIFGMVAVTLFYEEKWKAAELSLQMTAPYLHIFGICLMVAFSWPMGLYFAKLNGAALVEKKQRQSGNVKDSRKIKRIRAIQFISLISFLVVLLIIYTIPLGISSPCIRENKTLARKPTFIGHRGAPMLAPENTQMSFEKAIEHGATGLETDVTLSYDGVPFLMHDYTLRRTTNIHEIMPTSSHLPSSMFTWQTLETLNSGQWFFKAQPFKFMEPLTKEDELKAKNQSVMKLSNFLRLANRENKLVIFDLYRPPKKHPYRDKWIIRVLEVILNEVGMKSHLVLWLPGQFRADVQMMAPDFKQVLGTKLPLSELLRMKINGLNLAYKDIDSKDIKEFEKYGIFTNIYVINEPWLYSLAWCAGVHSVTTNTIHILKKIKRPFFFMTPKEYMLKWLLLDFISAIVIVLVFFYHWWREKGWYELLVKKKSPVFPMSGVTDVEENTEEIQNQDENNENQEEIPVSPSPSDEKNPGDFWESLLEMKSKNLKMTRSLSTESVIGSNDEDMPGNTFPTSINKDQVKGSAEEEVLECFINKTECCVTIVTKLILEEVIRKYIILPSLERHISLHRRG</sequence>
<feature type="compositionally biased region" description="Acidic residues" evidence="8">
    <location>
        <begin position="619"/>
        <end position="633"/>
    </location>
</feature>
<reference evidence="11" key="2">
    <citation type="submission" date="2025-08" db="UniProtKB">
        <authorList>
            <consortium name="Ensembl"/>
        </authorList>
    </citation>
    <scope>IDENTIFICATION</scope>
</reference>
<keyword evidence="7" id="KW-0325">Glycoprotein</keyword>
<dbReference type="Proteomes" id="UP000002280">
    <property type="component" value="Chromosome 4"/>
</dbReference>
<dbReference type="Ensembl" id="ENSMODT00000054351.1">
    <property type="protein sequence ID" value="ENSMODP00000054737.1"/>
    <property type="gene ID" value="ENSMODG00000005090.4"/>
</dbReference>
<protein>
    <submittedName>
        <fullName evidence="11">Glycerophosphodiester phosphodiesterase domain containing 4</fullName>
    </submittedName>
</protein>
<feature type="transmembrane region" description="Helical" evidence="9">
    <location>
        <begin position="88"/>
        <end position="108"/>
    </location>
</feature>
<dbReference type="Bgee" id="ENSMODG00000005090">
    <property type="expression patterns" value="Expressed in spermatocyte and 10 other cell types or tissues"/>
</dbReference>
<evidence type="ECO:0000256" key="3">
    <source>
        <dbReference type="ARBA" id="ARBA00022692"/>
    </source>
</evidence>
<feature type="transmembrane region" description="Helical" evidence="9">
    <location>
        <begin position="211"/>
        <end position="237"/>
    </location>
</feature>
<feature type="domain" description="GP-PDE" evidence="10">
    <location>
        <begin position="296"/>
        <end position="555"/>
    </location>
</feature>
<dbReference type="STRING" id="13616.ENSMODP00000054737"/>
<comment type="similarity">
    <text evidence="2">Belongs to the glycerophosphoryl diester phosphodiesterase family.</text>
</comment>
<dbReference type="InterPro" id="IPR030395">
    <property type="entry name" value="GP_PDE_dom"/>
</dbReference>
<evidence type="ECO:0000256" key="2">
    <source>
        <dbReference type="ARBA" id="ARBA00007277"/>
    </source>
</evidence>
<feature type="region of interest" description="Disordered" evidence="8">
    <location>
        <begin position="619"/>
        <end position="646"/>
    </location>
</feature>
<name>A0A5F8H4H9_MONDO</name>
<dbReference type="OMA" id="ELELHWC"/>
<organism evidence="11 12">
    <name type="scientific">Monodelphis domestica</name>
    <name type="common">Gray short-tailed opossum</name>
    <dbReference type="NCBI Taxonomy" id="13616"/>
    <lineage>
        <taxon>Eukaryota</taxon>
        <taxon>Metazoa</taxon>
        <taxon>Chordata</taxon>
        <taxon>Craniata</taxon>
        <taxon>Vertebrata</taxon>
        <taxon>Euteleostomi</taxon>
        <taxon>Mammalia</taxon>
        <taxon>Metatheria</taxon>
        <taxon>Didelphimorphia</taxon>
        <taxon>Didelphidae</taxon>
        <taxon>Monodelphis</taxon>
    </lineage>
</organism>
<dbReference type="GO" id="GO:0006629">
    <property type="term" value="P:lipid metabolic process"/>
    <property type="evidence" value="ECO:0007669"/>
    <property type="project" value="InterPro"/>
</dbReference>
<keyword evidence="3 9" id="KW-0812">Transmembrane</keyword>
<keyword evidence="6 9" id="KW-0472">Membrane</keyword>
<evidence type="ECO:0000313" key="11">
    <source>
        <dbReference type="Ensembl" id="ENSMODP00000054737.1"/>
    </source>
</evidence>
<feature type="transmembrane region" description="Helical" evidence="9">
    <location>
        <begin position="571"/>
        <end position="590"/>
    </location>
</feature>
<dbReference type="GO" id="GO:0016020">
    <property type="term" value="C:membrane"/>
    <property type="evidence" value="ECO:0000318"/>
    <property type="project" value="GO_Central"/>
</dbReference>
<dbReference type="InterPro" id="IPR017946">
    <property type="entry name" value="PLC-like_Pdiesterase_TIM-brl"/>
</dbReference>
<evidence type="ECO:0000256" key="6">
    <source>
        <dbReference type="ARBA" id="ARBA00023136"/>
    </source>
</evidence>
<keyword evidence="12" id="KW-1185">Reference proteome</keyword>
<dbReference type="GeneTree" id="ENSGT00940000156251"/>
<dbReference type="AlphaFoldDB" id="A0A5F8H4H9"/>
<evidence type="ECO:0000313" key="12">
    <source>
        <dbReference type="Proteomes" id="UP000002280"/>
    </source>
</evidence>
<dbReference type="Gene3D" id="3.20.20.190">
    <property type="entry name" value="Phosphatidylinositol (PI) phosphodiesterase"/>
    <property type="match status" value="1"/>
</dbReference>
<comment type="subcellular location">
    <subcellularLocation>
        <location evidence="1">Membrane</location>
        <topology evidence="1">Multi-pass membrane protein</topology>
    </subcellularLocation>
</comment>
<evidence type="ECO:0000256" key="7">
    <source>
        <dbReference type="ARBA" id="ARBA00023180"/>
    </source>
</evidence>
<proteinExistence type="inferred from homology"/>
<dbReference type="SUPFAM" id="SSF51695">
    <property type="entry name" value="PLC-like phosphodiesterases"/>
    <property type="match status" value="1"/>
</dbReference>
<dbReference type="Pfam" id="PF03009">
    <property type="entry name" value="GDPD"/>
    <property type="match status" value="1"/>
</dbReference>
<dbReference type="CDD" id="cd08610">
    <property type="entry name" value="GDPD_GDE6"/>
    <property type="match status" value="1"/>
</dbReference>
<reference evidence="11 12" key="1">
    <citation type="journal article" date="2007" name="Nature">
        <title>Genome of the marsupial Monodelphis domestica reveals innovation in non-coding sequences.</title>
        <authorList>
            <person name="Mikkelsen T.S."/>
            <person name="Wakefield M.J."/>
            <person name="Aken B."/>
            <person name="Amemiya C.T."/>
            <person name="Chang J.L."/>
            <person name="Duke S."/>
            <person name="Garber M."/>
            <person name="Gentles A.J."/>
            <person name="Goodstadt L."/>
            <person name="Heger A."/>
            <person name="Jurka J."/>
            <person name="Kamal M."/>
            <person name="Mauceli E."/>
            <person name="Searle S.M."/>
            <person name="Sharpe T."/>
            <person name="Baker M.L."/>
            <person name="Batzer M.A."/>
            <person name="Benos P.V."/>
            <person name="Belov K."/>
            <person name="Clamp M."/>
            <person name="Cook A."/>
            <person name="Cuff J."/>
            <person name="Das R."/>
            <person name="Davidow L."/>
            <person name="Deakin J.E."/>
            <person name="Fazzari M.J."/>
            <person name="Glass J.L."/>
            <person name="Grabherr M."/>
            <person name="Greally J.M."/>
            <person name="Gu W."/>
            <person name="Hore T.A."/>
            <person name="Huttley G.A."/>
            <person name="Kleber M."/>
            <person name="Jirtle R.L."/>
            <person name="Koina E."/>
            <person name="Lee J.T."/>
            <person name="Mahony S."/>
            <person name="Marra M.A."/>
            <person name="Miller R.D."/>
            <person name="Nicholls R.D."/>
            <person name="Oda M."/>
            <person name="Papenfuss A.T."/>
            <person name="Parra Z.E."/>
            <person name="Pollock D.D."/>
            <person name="Ray D.A."/>
            <person name="Schein J.E."/>
            <person name="Speed T.P."/>
            <person name="Thompson K."/>
            <person name="VandeBerg J.L."/>
            <person name="Wade C.M."/>
            <person name="Walker J.A."/>
            <person name="Waters P.D."/>
            <person name="Webber C."/>
            <person name="Weidman J.R."/>
            <person name="Xie X."/>
            <person name="Zody M.C."/>
            <person name="Baldwin J."/>
            <person name="Abdouelleil A."/>
            <person name="Abdulkadir J."/>
            <person name="Abebe A."/>
            <person name="Abera B."/>
            <person name="Abreu J."/>
            <person name="Acer S.C."/>
            <person name="Aftuck L."/>
            <person name="Alexander A."/>
            <person name="An P."/>
            <person name="Anderson E."/>
            <person name="Anderson S."/>
            <person name="Arachi H."/>
            <person name="Azer M."/>
            <person name="Bachantsang P."/>
            <person name="Barry A."/>
            <person name="Bayul T."/>
            <person name="Berlin A."/>
            <person name="Bessette D."/>
            <person name="Bloom T."/>
            <person name="Bloom T."/>
            <person name="Boguslavskiy L."/>
            <person name="Bonnet C."/>
            <person name="Boukhgalter B."/>
            <person name="Bourzgui I."/>
            <person name="Brown A."/>
            <person name="Cahill P."/>
            <person name="Channer S."/>
            <person name="Cheshatsang Y."/>
            <person name="Chuda L."/>
            <person name="Citroen M."/>
            <person name="Collymore A."/>
            <person name="Cooke P."/>
            <person name="Costello M."/>
            <person name="D'Aco K."/>
            <person name="Daza R."/>
            <person name="De Haan G."/>
            <person name="DeGray S."/>
            <person name="DeMaso C."/>
            <person name="Dhargay N."/>
            <person name="Dooley K."/>
            <person name="Dooley E."/>
            <person name="Doricent M."/>
            <person name="Dorje P."/>
            <person name="Dorjee K."/>
            <person name="Dupes A."/>
            <person name="Elong R."/>
            <person name="Falk J."/>
            <person name="Farina A."/>
            <person name="Faro S."/>
            <person name="Ferguson D."/>
            <person name="Fisher S."/>
            <person name="Foley C.D."/>
            <person name="Franke A."/>
            <person name="Friedrich D."/>
            <person name="Gadbois L."/>
            <person name="Gearin G."/>
            <person name="Gearin C.R."/>
            <person name="Giannoukos G."/>
            <person name="Goode T."/>
            <person name="Graham J."/>
            <person name="Grandbois E."/>
            <person name="Grewal S."/>
            <person name="Gyaltsen K."/>
            <person name="Hafez N."/>
            <person name="Hagos B."/>
            <person name="Hall J."/>
            <person name="Henson C."/>
            <person name="Hollinger A."/>
            <person name="Honan T."/>
            <person name="Huard M.D."/>
            <person name="Hughes L."/>
            <person name="Hurhula B."/>
            <person name="Husby M.E."/>
            <person name="Kamat A."/>
            <person name="Kanga B."/>
            <person name="Kashin S."/>
            <person name="Khazanovich D."/>
            <person name="Kisner P."/>
            <person name="Lance K."/>
            <person name="Lara M."/>
            <person name="Lee W."/>
            <person name="Lennon N."/>
            <person name="Letendre F."/>
            <person name="LeVine R."/>
            <person name="Lipovsky A."/>
            <person name="Liu X."/>
            <person name="Liu J."/>
            <person name="Liu S."/>
            <person name="Lokyitsang T."/>
            <person name="Lokyitsang Y."/>
            <person name="Lubonja R."/>
            <person name="Lui A."/>
            <person name="MacDonald P."/>
            <person name="Magnisalis V."/>
            <person name="Maru K."/>
            <person name="Matthews C."/>
            <person name="McCusker W."/>
            <person name="McDonough S."/>
            <person name="Mehta T."/>
            <person name="Meldrim J."/>
            <person name="Meneus L."/>
            <person name="Mihai O."/>
            <person name="Mihalev A."/>
            <person name="Mihova T."/>
            <person name="Mittelman R."/>
            <person name="Mlenga V."/>
            <person name="Montmayeur A."/>
            <person name="Mulrain L."/>
            <person name="Navidi A."/>
            <person name="Naylor J."/>
            <person name="Negash T."/>
            <person name="Nguyen T."/>
            <person name="Nguyen N."/>
            <person name="Nicol R."/>
            <person name="Norbu C."/>
            <person name="Norbu N."/>
            <person name="Novod N."/>
            <person name="O'Neill B."/>
            <person name="Osman S."/>
            <person name="Markiewicz E."/>
            <person name="Oyono O.L."/>
            <person name="Patti C."/>
            <person name="Phunkhang P."/>
            <person name="Pierre F."/>
            <person name="Priest M."/>
            <person name="Raghuraman S."/>
            <person name="Rege F."/>
            <person name="Reyes R."/>
            <person name="Rise C."/>
            <person name="Rogov P."/>
            <person name="Ross K."/>
            <person name="Ryan E."/>
            <person name="Settipalli S."/>
            <person name="Shea T."/>
            <person name="Sherpa N."/>
            <person name="Shi L."/>
            <person name="Shih D."/>
            <person name="Sparrow T."/>
            <person name="Spaulding J."/>
            <person name="Stalker J."/>
            <person name="Stange-Thomann N."/>
            <person name="Stavropoulos S."/>
            <person name="Stone C."/>
            <person name="Strader C."/>
            <person name="Tesfaye S."/>
            <person name="Thomson T."/>
            <person name="Thoulutsang Y."/>
            <person name="Thoulutsang D."/>
            <person name="Topham K."/>
            <person name="Topping I."/>
            <person name="Tsamla T."/>
            <person name="Vassiliev H."/>
            <person name="Vo A."/>
            <person name="Wangchuk T."/>
            <person name="Wangdi T."/>
            <person name="Weiand M."/>
            <person name="Wilkinson J."/>
            <person name="Wilson A."/>
            <person name="Yadav S."/>
            <person name="Young G."/>
            <person name="Yu Q."/>
            <person name="Zembek L."/>
            <person name="Zhong D."/>
            <person name="Zimmer A."/>
            <person name="Zwirko Z."/>
            <person name="Jaffe D.B."/>
            <person name="Alvarez P."/>
            <person name="Brockman W."/>
            <person name="Butler J."/>
            <person name="Chin C."/>
            <person name="Gnerre S."/>
            <person name="MacCallum I."/>
            <person name="Graves J.A."/>
            <person name="Ponting C.P."/>
            <person name="Breen M."/>
            <person name="Samollow P.B."/>
            <person name="Lander E.S."/>
            <person name="Lindblad-Toh K."/>
        </authorList>
    </citation>
    <scope>NUCLEOTIDE SEQUENCE [LARGE SCALE GENOMIC DNA]</scope>
</reference>
<evidence type="ECO:0000256" key="1">
    <source>
        <dbReference type="ARBA" id="ARBA00004141"/>
    </source>
</evidence>
<gene>
    <name evidence="11" type="primary">GDPD4</name>
</gene>
<keyword evidence="4" id="KW-0378">Hydrolase</keyword>
<dbReference type="InParanoid" id="A0A5F8H4H9"/>
<evidence type="ECO:0000256" key="8">
    <source>
        <dbReference type="SAM" id="MobiDB-lite"/>
    </source>
</evidence>
<dbReference type="GO" id="GO:0008889">
    <property type="term" value="F:glycerophosphodiester phosphodiesterase activity"/>
    <property type="evidence" value="ECO:0000318"/>
    <property type="project" value="GO_Central"/>
</dbReference>